<feature type="region of interest" description="Disordered" evidence="1">
    <location>
        <begin position="187"/>
        <end position="226"/>
    </location>
</feature>
<protein>
    <submittedName>
        <fullName evidence="2">SWI/SNF complex component snf12</fullName>
    </submittedName>
</protein>
<feature type="compositionally biased region" description="Low complexity" evidence="1">
    <location>
        <begin position="209"/>
        <end position="226"/>
    </location>
</feature>
<dbReference type="EMBL" id="VDEP01000035">
    <property type="protein sequence ID" value="KAA1136514.1"/>
    <property type="molecule type" value="Genomic_DNA"/>
</dbReference>
<feature type="compositionally biased region" description="Polar residues" evidence="1">
    <location>
        <begin position="290"/>
        <end position="315"/>
    </location>
</feature>
<dbReference type="Proteomes" id="UP000325313">
    <property type="component" value="Unassembled WGS sequence"/>
</dbReference>
<name>A0A5B0SIY3_PUCGR</name>
<reference evidence="2 3" key="1">
    <citation type="submission" date="2019-05" db="EMBL/GenBank/DDBJ databases">
        <title>Emergence of the Ug99 lineage of the wheat stem rust pathogen through somatic hybridization.</title>
        <authorList>
            <person name="Li F."/>
            <person name="Upadhyaya N.M."/>
            <person name="Sperschneider J."/>
            <person name="Matny O."/>
            <person name="Nguyen-Phuc H."/>
            <person name="Mago R."/>
            <person name="Raley C."/>
            <person name="Miller M.E."/>
            <person name="Silverstein K.A.T."/>
            <person name="Henningsen E."/>
            <person name="Hirsch C.D."/>
            <person name="Visser B."/>
            <person name="Pretorius Z.A."/>
            <person name="Steffenson B.J."/>
            <person name="Schwessinger B."/>
            <person name="Dodds P.N."/>
            <person name="Figueroa M."/>
        </authorList>
    </citation>
    <scope>NUCLEOTIDE SEQUENCE [LARGE SCALE GENOMIC DNA]</scope>
    <source>
        <strain evidence="2 3">Ug99</strain>
    </source>
</reference>
<proteinExistence type="predicted"/>
<feature type="compositionally biased region" description="Polar residues" evidence="1">
    <location>
        <begin position="131"/>
        <end position="140"/>
    </location>
</feature>
<evidence type="ECO:0000256" key="1">
    <source>
        <dbReference type="SAM" id="MobiDB-lite"/>
    </source>
</evidence>
<dbReference type="AlphaFoldDB" id="A0A5B0SIY3"/>
<feature type="compositionally biased region" description="Polar residues" evidence="1">
    <location>
        <begin position="188"/>
        <end position="199"/>
    </location>
</feature>
<feature type="region of interest" description="Disordered" evidence="1">
    <location>
        <begin position="131"/>
        <end position="151"/>
    </location>
</feature>
<evidence type="ECO:0000313" key="2">
    <source>
        <dbReference type="EMBL" id="KAA1136514.1"/>
    </source>
</evidence>
<gene>
    <name evidence="2" type="primary">SNF12_1</name>
    <name evidence="2" type="ORF">PGTUg99_034500</name>
</gene>
<organism evidence="2 3">
    <name type="scientific">Puccinia graminis f. sp. tritici</name>
    <dbReference type="NCBI Taxonomy" id="56615"/>
    <lineage>
        <taxon>Eukaryota</taxon>
        <taxon>Fungi</taxon>
        <taxon>Dikarya</taxon>
        <taxon>Basidiomycota</taxon>
        <taxon>Pucciniomycotina</taxon>
        <taxon>Pucciniomycetes</taxon>
        <taxon>Pucciniales</taxon>
        <taxon>Pucciniaceae</taxon>
        <taxon>Puccinia</taxon>
    </lineage>
</organism>
<feature type="region of interest" description="Disordered" evidence="1">
    <location>
        <begin position="254"/>
        <end position="324"/>
    </location>
</feature>
<accession>A0A5B0SIY3</accession>
<evidence type="ECO:0000313" key="3">
    <source>
        <dbReference type="Proteomes" id="UP000325313"/>
    </source>
</evidence>
<comment type="caution">
    <text evidence="2">The sequence shown here is derived from an EMBL/GenBank/DDBJ whole genome shotgun (WGS) entry which is preliminary data.</text>
</comment>
<feature type="compositionally biased region" description="Low complexity" evidence="1">
    <location>
        <begin position="258"/>
        <end position="280"/>
    </location>
</feature>
<sequence>MMCLTINRVDQEDQNRPEYFDIQFSIEDPAKLHLLTIQNQLEDINPASSLHQSATNNPANPTKEILAIDEQIMDSMAKIREVKIRRDFYQKFTLDPIGFIEEWIRSQSRDLEVLFGLDKGGEGTSVNRALSSKQPKSLSNHRFEAGEGVGDDDGLNEADHLKRYSKFYHQRWVDDAVKIYQSREFNHRVQQTQKSSSSSAPNLAHHHPLNNNNNNANNNNGGMMMMNPTGMVSNNPPPPMSHPQLNQHPHLIHHHHLQQQQQQQQLLNHPNSLSNNGHSNFNHAGPPSNLAISTNGPLINSNHLGNPGLINSNHNGAPGLRGNR</sequence>